<proteinExistence type="predicted"/>
<dbReference type="EMBL" id="CP002869">
    <property type="protein sequence ID" value="AEI39646.1"/>
    <property type="molecule type" value="Genomic_DNA"/>
</dbReference>
<accession>F8FCS4</accession>
<reference evidence="3 4" key="2">
    <citation type="journal article" date="2013" name="Genome Announc.">
        <title>Genome Sequence of Growth-Improving Paenibacillus mucilaginosus Strain KNP414.</title>
        <authorList>
            <person name="Lu J.J."/>
            <person name="Wang J.F."/>
            <person name="Hu X.F."/>
        </authorList>
    </citation>
    <scope>NUCLEOTIDE SEQUENCE [LARGE SCALE GENOMIC DNA]</scope>
    <source>
        <strain evidence="3 4">KNP414</strain>
    </source>
</reference>
<evidence type="ECO:0000313" key="4">
    <source>
        <dbReference type="Proteomes" id="UP000006620"/>
    </source>
</evidence>
<sequence>MSLHGALLIAAAAAAGQGLLFSRFNLRRLTYERRWSTRTCYPGEEIELVESIENRKALPVPWLRLESLLHGSLQFRRQFNLQVSGGEHYQNHRSFFSLMPFTRIIRRHKVVPLKRGCYRLSSASLTAGDVLGLLHTTRQLELDGELLVYPEPLPAGALDRPGQHFQGDLTVRRWMIDDPFLTAGTREYQAGDPLRRVNWMASARTGSLQVHRHEYTAERRLMVYLNVEDHEGMWDQVNRPQLIEWGISAAAELFRQAAEAGMEAGFGSNAGSVDSPKTPTRTGLQGGGGQHEALLDTLARLVLELSIPFDAFLEEEADRLQDGPRLDILLITAFVSAKMAGPLDRLRSQGHTVDLLTIPSEEDVSL</sequence>
<dbReference type="RefSeq" id="WP_013914810.1">
    <property type="nucleotide sequence ID" value="NC_015690.1"/>
</dbReference>
<reference evidence="4" key="1">
    <citation type="submission" date="2011-06" db="EMBL/GenBank/DDBJ databases">
        <title>Complete genome sequence of Paenibacillus mucilaginosus KNP414.</title>
        <authorList>
            <person name="Wang J."/>
            <person name="Hu S."/>
            <person name="Hu X."/>
            <person name="Zhang B."/>
            <person name="Dong D."/>
            <person name="Zhang S."/>
            <person name="Zhao K."/>
            <person name="Wu D."/>
        </authorList>
    </citation>
    <scope>NUCLEOTIDE SEQUENCE [LARGE SCALE GENOMIC DNA]</scope>
    <source>
        <strain evidence="4">KNP414</strain>
    </source>
</reference>
<feature type="compositionally biased region" description="Polar residues" evidence="1">
    <location>
        <begin position="269"/>
        <end position="283"/>
    </location>
</feature>
<evidence type="ECO:0000259" key="2">
    <source>
        <dbReference type="Pfam" id="PF01882"/>
    </source>
</evidence>
<dbReference type="PANTHER" id="PTHR34351">
    <property type="entry name" value="SLR1927 PROTEIN-RELATED"/>
    <property type="match status" value="1"/>
</dbReference>
<dbReference type="PATRIC" id="fig|1036673.3.peg.951"/>
<evidence type="ECO:0000256" key="1">
    <source>
        <dbReference type="SAM" id="MobiDB-lite"/>
    </source>
</evidence>
<dbReference type="HOGENOM" id="CLU_026152_3_1_9"/>
<dbReference type="PANTHER" id="PTHR34351:SF2">
    <property type="entry name" value="DUF58 DOMAIN-CONTAINING PROTEIN"/>
    <property type="match status" value="1"/>
</dbReference>
<dbReference type="KEGG" id="pms:KNP414_01078"/>
<dbReference type="Proteomes" id="UP000006620">
    <property type="component" value="Chromosome"/>
</dbReference>
<protein>
    <recommendedName>
        <fullName evidence="2">DUF58 domain-containing protein</fullName>
    </recommendedName>
</protein>
<dbReference type="Pfam" id="PF01882">
    <property type="entry name" value="DUF58"/>
    <property type="match status" value="1"/>
</dbReference>
<name>F8FCS4_PAEMK</name>
<evidence type="ECO:0000313" key="3">
    <source>
        <dbReference type="EMBL" id="AEI39646.1"/>
    </source>
</evidence>
<gene>
    <name evidence="3" type="ordered locus">KNP414_01078</name>
</gene>
<dbReference type="InterPro" id="IPR002881">
    <property type="entry name" value="DUF58"/>
</dbReference>
<dbReference type="AlphaFoldDB" id="F8FCS4"/>
<feature type="domain" description="DUF58" evidence="2">
    <location>
        <begin position="185"/>
        <end position="229"/>
    </location>
</feature>
<feature type="region of interest" description="Disordered" evidence="1">
    <location>
        <begin position="267"/>
        <end position="289"/>
    </location>
</feature>
<organism evidence="3 4">
    <name type="scientific">Paenibacillus mucilaginosus (strain KNP414)</name>
    <dbReference type="NCBI Taxonomy" id="1036673"/>
    <lineage>
        <taxon>Bacteria</taxon>
        <taxon>Bacillati</taxon>
        <taxon>Bacillota</taxon>
        <taxon>Bacilli</taxon>
        <taxon>Bacillales</taxon>
        <taxon>Paenibacillaceae</taxon>
        <taxon>Paenibacillus</taxon>
    </lineage>
</organism>